<dbReference type="KEGG" id="paa:Paes_1410"/>
<proteinExistence type="predicted"/>
<accession>B4S8P4</accession>
<keyword evidence="3" id="KW-1185">Reference proteome</keyword>
<gene>
    <name evidence="2" type="ordered locus">Paes_1410</name>
</gene>
<dbReference type="EMBL" id="CP001108">
    <property type="protein sequence ID" value="ACF46431.1"/>
    <property type="molecule type" value="Genomic_DNA"/>
</dbReference>
<protein>
    <submittedName>
        <fullName evidence="2">Uncharacterized protein</fullName>
    </submittedName>
</protein>
<feature type="compositionally biased region" description="Basic and acidic residues" evidence="1">
    <location>
        <begin position="1"/>
        <end position="11"/>
    </location>
</feature>
<dbReference type="Proteomes" id="UP000002725">
    <property type="component" value="Chromosome"/>
</dbReference>
<evidence type="ECO:0000313" key="2">
    <source>
        <dbReference type="EMBL" id="ACF46431.1"/>
    </source>
</evidence>
<feature type="region of interest" description="Disordered" evidence="1">
    <location>
        <begin position="1"/>
        <end position="20"/>
    </location>
</feature>
<sequence>MSHNDNDKIRDSSTVSNPPLSNVLFEALGRIIFDREKIVFGGFNIGCPCFFKRTEQQMALDWTMAFQHTKEYSPDPRRHYLQSD</sequence>
<reference evidence="2" key="1">
    <citation type="submission" date="2008-06" db="EMBL/GenBank/DDBJ databases">
        <title>Complete sequence of chromosome of Prosthecochloris aestuarii DSM 271.</title>
        <authorList>
            <consortium name="US DOE Joint Genome Institute"/>
            <person name="Lucas S."/>
            <person name="Copeland A."/>
            <person name="Lapidus A."/>
            <person name="Glavina del Rio T."/>
            <person name="Dalin E."/>
            <person name="Tice H."/>
            <person name="Bruce D."/>
            <person name="Goodwin L."/>
            <person name="Pitluck S."/>
            <person name="Schmutz J."/>
            <person name="Larimer F."/>
            <person name="Land M."/>
            <person name="Hauser L."/>
            <person name="Kyrpides N."/>
            <person name="Anderson I."/>
            <person name="Liu Z."/>
            <person name="Li T."/>
            <person name="Zhao F."/>
            <person name="Overmann J."/>
            <person name="Bryant D.A."/>
            <person name="Richardson P."/>
        </authorList>
    </citation>
    <scope>NUCLEOTIDE SEQUENCE [LARGE SCALE GENOMIC DNA]</scope>
    <source>
        <strain evidence="2">DSM 271</strain>
    </source>
</reference>
<dbReference type="AlphaFoldDB" id="B4S8P4"/>
<evidence type="ECO:0000256" key="1">
    <source>
        <dbReference type="SAM" id="MobiDB-lite"/>
    </source>
</evidence>
<dbReference type="HOGENOM" id="CLU_2668096_0_0_10"/>
<name>B4S8P4_PROA2</name>
<organism evidence="2 3">
    <name type="scientific">Prosthecochloris aestuarii (strain DSM 271 / SK 413)</name>
    <dbReference type="NCBI Taxonomy" id="290512"/>
    <lineage>
        <taxon>Bacteria</taxon>
        <taxon>Pseudomonadati</taxon>
        <taxon>Chlorobiota</taxon>
        <taxon>Chlorobiia</taxon>
        <taxon>Chlorobiales</taxon>
        <taxon>Chlorobiaceae</taxon>
        <taxon>Prosthecochloris</taxon>
    </lineage>
</organism>
<evidence type="ECO:0000313" key="3">
    <source>
        <dbReference type="Proteomes" id="UP000002725"/>
    </source>
</evidence>